<evidence type="ECO:0000313" key="2">
    <source>
        <dbReference type="Proteomes" id="UP001152795"/>
    </source>
</evidence>
<feature type="non-terminal residue" evidence="1">
    <location>
        <position position="84"/>
    </location>
</feature>
<reference evidence="1" key="1">
    <citation type="submission" date="2020-04" db="EMBL/GenBank/DDBJ databases">
        <authorList>
            <person name="Alioto T."/>
            <person name="Alioto T."/>
            <person name="Gomez Garrido J."/>
        </authorList>
    </citation>
    <scope>NUCLEOTIDE SEQUENCE</scope>
    <source>
        <strain evidence="1">A484AB</strain>
    </source>
</reference>
<dbReference type="AlphaFoldDB" id="A0A7D9JZZ0"/>
<organism evidence="1 2">
    <name type="scientific">Paramuricea clavata</name>
    <name type="common">Red gorgonian</name>
    <name type="synonym">Violescent sea-whip</name>
    <dbReference type="NCBI Taxonomy" id="317549"/>
    <lineage>
        <taxon>Eukaryota</taxon>
        <taxon>Metazoa</taxon>
        <taxon>Cnidaria</taxon>
        <taxon>Anthozoa</taxon>
        <taxon>Octocorallia</taxon>
        <taxon>Malacalcyonacea</taxon>
        <taxon>Plexauridae</taxon>
        <taxon>Paramuricea</taxon>
    </lineage>
</organism>
<sequence length="84" mass="9463">WLDSFKAVSRLPQGVPSPWRKRYDTAEIEMEETSEGVLEEMEEITSSVKPSGLSSSSEELTMLLDEDAFHMNIAIDIVENDDLS</sequence>
<keyword evidence="2" id="KW-1185">Reference proteome</keyword>
<gene>
    <name evidence="1" type="ORF">PACLA_8A034363</name>
</gene>
<accession>A0A7D9JZZ0</accession>
<dbReference type="EMBL" id="CACRXK020025213">
    <property type="protein sequence ID" value="CAB4039321.1"/>
    <property type="molecule type" value="Genomic_DNA"/>
</dbReference>
<dbReference type="Proteomes" id="UP001152795">
    <property type="component" value="Unassembled WGS sequence"/>
</dbReference>
<protein>
    <submittedName>
        <fullName evidence="1">Uncharacterized protein</fullName>
    </submittedName>
</protein>
<comment type="caution">
    <text evidence="1">The sequence shown here is derived from an EMBL/GenBank/DDBJ whole genome shotgun (WGS) entry which is preliminary data.</text>
</comment>
<proteinExistence type="predicted"/>
<feature type="non-terminal residue" evidence="1">
    <location>
        <position position="1"/>
    </location>
</feature>
<name>A0A7D9JZZ0_PARCT</name>
<evidence type="ECO:0000313" key="1">
    <source>
        <dbReference type="EMBL" id="CAB4039321.1"/>
    </source>
</evidence>